<organism evidence="2 3">
    <name type="scientific">Phanerochaete sordida</name>
    <dbReference type="NCBI Taxonomy" id="48140"/>
    <lineage>
        <taxon>Eukaryota</taxon>
        <taxon>Fungi</taxon>
        <taxon>Dikarya</taxon>
        <taxon>Basidiomycota</taxon>
        <taxon>Agaricomycotina</taxon>
        <taxon>Agaricomycetes</taxon>
        <taxon>Polyporales</taxon>
        <taxon>Phanerochaetaceae</taxon>
        <taxon>Phanerochaete</taxon>
    </lineage>
</organism>
<evidence type="ECO:0000313" key="3">
    <source>
        <dbReference type="Proteomes" id="UP000703269"/>
    </source>
</evidence>
<feature type="compositionally biased region" description="Pro residues" evidence="1">
    <location>
        <begin position="9"/>
        <end position="21"/>
    </location>
</feature>
<accession>A0A9P3GBR8</accession>
<keyword evidence="3" id="KW-1185">Reference proteome</keyword>
<comment type="caution">
    <text evidence="2">The sequence shown here is derived from an EMBL/GenBank/DDBJ whole genome shotgun (WGS) entry which is preliminary data.</text>
</comment>
<protein>
    <submittedName>
        <fullName evidence="2">Uncharacterized protein</fullName>
    </submittedName>
</protein>
<dbReference type="Proteomes" id="UP000703269">
    <property type="component" value="Unassembled WGS sequence"/>
</dbReference>
<sequence length="497" mass="54149">MSRKATQSKPPPSWPAPPSLTPRPLSSTPERAGSRRASNPPMSPMSVDSFKSAEASPILSERGLTPTTRTPAAAKDSTASSALALIGPVSSPTTPRNTAQHETPETPAAVGGGTEDATEPVLPMTPKSPDARSPATNVAPLDTEFEHDPPATDAVVSKDLGVVDELLGTMRQMLETLGATADTLGEQTIKVATLPAAMAAVQQIASAKEELDLHQRQQEENMLAFKQLLLDEVRSRLYARLKDTASAIVKEVIQKEIAERVRKQLREQIPQSMRDEVLRYKHQIMEVQVSLHNSEARRHNALIRSNSLDEPLRPLLRPPPSLDDIFPRDASSSDGRPTPQAVGSPDPASALPVSPGARRRKSLGNVQGRRARLSVLDLDTPTASPLFPRDLAALARLDGSTTRELMRDYGLVKTRRVPRQVLRRRVPDDPFLDYAPPSPQEPLAEEGVVELVEEDEAREETLNRFLQFIGVTFRVVPTAGTPTRAKGFIANSPLRPR</sequence>
<dbReference type="AlphaFoldDB" id="A0A9P3GBR8"/>
<evidence type="ECO:0000313" key="2">
    <source>
        <dbReference type="EMBL" id="GJE91454.1"/>
    </source>
</evidence>
<gene>
    <name evidence="2" type="ORF">PsYK624_076040</name>
</gene>
<feature type="region of interest" description="Disordered" evidence="1">
    <location>
        <begin position="1"/>
        <end position="135"/>
    </location>
</feature>
<name>A0A9P3GBR8_9APHY</name>
<dbReference type="OrthoDB" id="6474464at2759"/>
<evidence type="ECO:0000256" key="1">
    <source>
        <dbReference type="SAM" id="MobiDB-lite"/>
    </source>
</evidence>
<feature type="region of interest" description="Disordered" evidence="1">
    <location>
        <begin position="310"/>
        <end position="366"/>
    </location>
</feature>
<proteinExistence type="predicted"/>
<feature type="compositionally biased region" description="Polar residues" evidence="1">
    <location>
        <begin position="90"/>
        <end position="101"/>
    </location>
</feature>
<reference evidence="2 3" key="1">
    <citation type="submission" date="2021-08" db="EMBL/GenBank/DDBJ databases">
        <title>Draft Genome Sequence of Phanerochaete sordida strain YK-624.</title>
        <authorList>
            <person name="Mori T."/>
            <person name="Dohra H."/>
            <person name="Suzuki T."/>
            <person name="Kawagishi H."/>
            <person name="Hirai H."/>
        </authorList>
    </citation>
    <scope>NUCLEOTIDE SEQUENCE [LARGE SCALE GENOMIC DNA]</scope>
    <source>
        <strain evidence="2 3">YK-624</strain>
    </source>
</reference>
<dbReference type="EMBL" id="BPQB01000021">
    <property type="protein sequence ID" value="GJE91454.1"/>
    <property type="molecule type" value="Genomic_DNA"/>
</dbReference>